<dbReference type="EMBL" id="LABX01000211">
    <property type="protein sequence ID" value="KMO29200.1"/>
    <property type="molecule type" value="Genomic_DNA"/>
</dbReference>
<name>A0A0J6S1Y3_9HYPH</name>
<evidence type="ECO:0008006" key="4">
    <source>
        <dbReference type="Google" id="ProtNLM"/>
    </source>
</evidence>
<evidence type="ECO:0000256" key="1">
    <source>
        <dbReference type="SAM" id="MobiDB-lite"/>
    </source>
</evidence>
<dbReference type="Proteomes" id="UP000035929">
    <property type="component" value="Unassembled WGS sequence"/>
</dbReference>
<feature type="region of interest" description="Disordered" evidence="1">
    <location>
        <begin position="79"/>
        <end position="99"/>
    </location>
</feature>
<organism evidence="2 3">
    <name type="scientific">Methylobacterium aquaticum</name>
    <dbReference type="NCBI Taxonomy" id="270351"/>
    <lineage>
        <taxon>Bacteria</taxon>
        <taxon>Pseudomonadati</taxon>
        <taxon>Pseudomonadota</taxon>
        <taxon>Alphaproteobacteria</taxon>
        <taxon>Hyphomicrobiales</taxon>
        <taxon>Methylobacteriaceae</taxon>
        <taxon>Methylobacterium</taxon>
    </lineage>
</organism>
<reference evidence="2 3" key="1">
    <citation type="submission" date="2015-03" db="EMBL/GenBank/DDBJ databases">
        <title>Genome sequencing of Methylobacterium aquaticum DSM16371 type strain.</title>
        <authorList>
            <person name="Chaudhry V."/>
            <person name="Patil P.B."/>
        </authorList>
    </citation>
    <scope>NUCLEOTIDE SEQUENCE [LARGE SCALE GENOMIC DNA]</scope>
    <source>
        <strain evidence="2 3">DSM 16371</strain>
    </source>
</reference>
<evidence type="ECO:0000313" key="2">
    <source>
        <dbReference type="EMBL" id="KMO29200.1"/>
    </source>
</evidence>
<sequence>MDHFETNIRERAYALWERDGCAPGRDEHYWHLAEQEVRSMATAPATLEAVSAKTVRKPAARKPATKSAAAKTVAEVAQAVAKPAPRRRRAATAETVTTH</sequence>
<comment type="caution">
    <text evidence="2">The sequence shown here is derived from an EMBL/GenBank/DDBJ whole genome shotgun (WGS) entry which is preliminary data.</text>
</comment>
<evidence type="ECO:0000313" key="3">
    <source>
        <dbReference type="Proteomes" id="UP000035929"/>
    </source>
</evidence>
<dbReference type="PATRIC" id="fig|270351.6.peg.3079"/>
<accession>A0A0J6S1Y3</accession>
<gene>
    <name evidence="2" type="ORF">VP06_25065</name>
</gene>
<dbReference type="AlphaFoldDB" id="A0A0J6S1Y3"/>
<proteinExistence type="predicted"/>
<dbReference type="Pfam" id="PF11154">
    <property type="entry name" value="DUF2934"/>
    <property type="match status" value="1"/>
</dbReference>
<protein>
    <recommendedName>
        <fullName evidence="4">DUF2934 domain-containing protein</fullName>
    </recommendedName>
</protein>
<dbReference type="OrthoDB" id="9811127at2"/>
<dbReference type="InterPro" id="IPR021327">
    <property type="entry name" value="DUF2934"/>
</dbReference>